<reference evidence="7 8" key="1">
    <citation type="submission" date="2016-10" db="EMBL/GenBank/DDBJ databases">
        <authorList>
            <person name="de Groot N.N."/>
        </authorList>
    </citation>
    <scope>NUCLEOTIDE SEQUENCE [LARGE SCALE GENOMIC DNA]</scope>
    <source>
        <strain evidence="7 8">DSM 11363</strain>
    </source>
</reference>
<proteinExistence type="predicted"/>
<name>A0A1H9ZNC2_9PSED</name>
<dbReference type="NCBIfam" id="TIGR00254">
    <property type="entry name" value="GGDEF"/>
    <property type="match status" value="1"/>
</dbReference>
<evidence type="ECO:0000256" key="5">
    <source>
        <dbReference type="SAM" id="Phobius"/>
    </source>
</evidence>
<evidence type="ECO:0000313" key="8">
    <source>
        <dbReference type="Proteomes" id="UP000182332"/>
    </source>
</evidence>
<dbReference type="Proteomes" id="UP000182332">
    <property type="component" value="Unassembled WGS sequence"/>
</dbReference>
<evidence type="ECO:0000256" key="2">
    <source>
        <dbReference type="ARBA" id="ARBA00004533"/>
    </source>
</evidence>
<dbReference type="PANTHER" id="PTHR45138:SF9">
    <property type="entry name" value="DIGUANYLATE CYCLASE DGCM-RELATED"/>
    <property type="match status" value="1"/>
</dbReference>
<dbReference type="PANTHER" id="PTHR45138">
    <property type="entry name" value="REGULATORY COMPONENTS OF SENSORY TRANSDUCTION SYSTEM"/>
    <property type="match status" value="1"/>
</dbReference>
<accession>A0A1H9ZNC2</accession>
<dbReference type="GO" id="GO:0052621">
    <property type="term" value="F:diguanylate cyclase activity"/>
    <property type="evidence" value="ECO:0007669"/>
    <property type="project" value="UniProtKB-EC"/>
</dbReference>
<dbReference type="InterPro" id="IPR029787">
    <property type="entry name" value="Nucleotide_cyclase"/>
</dbReference>
<dbReference type="SUPFAM" id="SSF55073">
    <property type="entry name" value="Nucleotide cyclase"/>
    <property type="match status" value="1"/>
</dbReference>
<dbReference type="FunFam" id="3.30.70.270:FF:000001">
    <property type="entry name" value="Diguanylate cyclase domain protein"/>
    <property type="match status" value="1"/>
</dbReference>
<sequence length="449" mass="51349">MFHGKAASESDTVPPSGTRSLTLKWQYLRVGRRARWRNAPFPLHWHSSRMIEAFAEHLRPAARSRPLWPDRTKPYTMTTQPLLDGSIQRLRLKRFGLATGTYVLLIVLVMVAYCTGYYHATFFGVWLASVSVLLMQGALSLVFFGGYNQRFKDPSLTEFQVLMGLGWQTFVLAHMDSARGTFLVFYVLVLLFGLFHLRPKVFLRCSVLALLGFIGLNLWDAAHSQLDDPGLAALQTCALFIIFSWLCLFARFVQNSRNRMHQRRITLQAHQETLRGMMLQLEELASTDELTNLYNRRHFLRIATRELELMNGNYTAGLALIDLDHFKRVNDLHGHAAGDRVLQVFGKTAAQCLRADDILARYGGEEFVLLIPRCTRAQLVDCCERIRLAFTHVTLPEFPELDLSLSIGMVIIERGDRMDRALQRADQSLYRAKHQGRNRCHGAWDYADA</sequence>
<keyword evidence="5" id="KW-0812">Transmembrane</keyword>
<dbReference type="SMART" id="SM00267">
    <property type="entry name" value="GGDEF"/>
    <property type="match status" value="1"/>
</dbReference>
<feature type="transmembrane region" description="Helical" evidence="5">
    <location>
        <begin position="95"/>
        <end position="118"/>
    </location>
</feature>
<feature type="domain" description="GGDEF" evidence="6">
    <location>
        <begin position="314"/>
        <end position="445"/>
    </location>
</feature>
<comment type="catalytic activity">
    <reaction evidence="4">
        <text>2 GTP = 3',3'-c-di-GMP + 2 diphosphate</text>
        <dbReference type="Rhea" id="RHEA:24898"/>
        <dbReference type="ChEBI" id="CHEBI:33019"/>
        <dbReference type="ChEBI" id="CHEBI:37565"/>
        <dbReference type="ChEBI" id="CHEBI:58805"/>
        <dbReference type="EC" id="2.7.7.65"/>
    </reaction>
</comment>
<feature type="transmembrane region" description="Helical" evidence="5">
    <location>
        <begin position="202"/>
        <end position="219"/>
    </location>
</feature>
<dbReference type="Gene3D" id="3.30.70.270">
    <property type="match status" value="1"/>
</dbReference>
<dbReference type="AlphaFoldDB" id="A0A1H9ZNC2"/>
<organism evidence="7 8">
    <name type="scientific">Pseudomonas graminis</name>
    <dbReference type="NCBI Taxonomy" id="158627"/>
    <lineage>
        <taxon>Bacteria</taxon>
        <taxon>Pseudomonadati</taxon>
        <taxon>Pseudomonadota</taxon>
        <taxon>Gammaproteobacteria</taxon>
        <taxon>Pseudomonadales</taxon>
        <taxon>Pseudomonadaceae</taxon>
        <taxon>Pseudomonas</taxon>
    </lineage>
</organism>
<feature type="transmembrane region" description="Helical" evidence="5">
    <location>
        <begin position="231"/>
        <end position="253"/>
    </location>
</feature>
<feature type="transmembrane region" description="Helical" evidence="5">
    <location>
        <begin position="180"/>
        <end position="197"/>
    </location>
</feature>
<dbReference type="GO" id="GO:0005886">
    <property type="term" value="C:plasma membrane"/>
    <property type="evidence" value="ECO:0007669"/>
    <property type="project" value="UniProtKB-SubCell"/>
</dbReference>
<protein>
    <recommendedName>
        <fullName evidence="3">diguanylate cyclase</fullName>
        <ecNumber evidence="3">2.7.7.65</ecNumber>
    </recommendedName>
</protein>
<evidence type="ECO:0000256" key="1">
    <source>
        <dbReference type="ARBA" id="ARBA00001946"/>
    </source>
</evidence>
<feature type="transmembrane region" description="Helical" evidence="5">
    <location>
        <begin position="124"/>
        <end position="144"/>
    </location>
</feature>
<dbReference type="EMBL" id="FOHW01000002">
    <property type="protein sequence ID" value="SES82319.1"/>
    <property type="molecule type" value="Genomic_DNA"/>
</dbReference>
<evidence type="ECO:0000256" key="3">
    <source>
        <dbReference type="ARBA" id="ARBA00012528"/>
    </source>
</evidence>
<dbReference type="PROSITE" id="PS50887">
    <property type="entry name" value="GGDEF"/>
    <property type="match status" value="1"/>
</dbReference>
<keyword evidence="5" id="KW-0472">Membrane</keyword>
<keyword evidence="5" id="KW-1133">Transmembrane helix</keyword>
<dbReference type="GO" id="GO:0043709">
    <property type="term" value="P:cell adhesion involved in single-species biofilm formation"/>
    <property type="evidence" value="ECO:0007669"/>
    <property type="project" value="TreeGrafter"/>
</dbReference>
<gene>
    <name evidence="7" type="ORF">SAMN05216197_102307</name>
</gene>
<evidence type="ECO:0000313" key="7">
    <source>
        <dbReference type="EMBL" id="SES82319.1"/>
    </source>
</evidence>
<dbReference type="EC" id="2.7.7.65" evidence="3"/>
<dbReference type="Pfam" id="PF00990">
    <property type="entry name" value="GGDEF"/>
    <property type="match status" value="1"/>
</dbReference>
<comment type="subcellular location">
    <subcellularLocation>
        <location evidence="2">Cell inner membrane</location>
    </subcellularLocation>
</comment>
<evidence type="ECO:0000259" key="6">
    <source>
        <dbReference type="PROSITE" id="PS50887"/>
    </source>
</evidence>
<comment type="cofactor">
    <cofactor evidence="1">
        <name>Mg(2+)</name>
        <dbReference type="ChEBI" id="CHEBI:18420"/>
    </cofactor>
</comment>
<dbReference type="CDD" id="cd01949">
    <property type="entry name" value="GGDEF"/>
    <property type="match status" value="1"/>
</dbReference>
<dbReference type="InterPro" id="IPR043128">
    <property type="entry name" value="Rev_trsase/Diguanyl_cyclase"/>
</dbReference>
<dbReference type="InterPro" id="IPR050469">
    <property type="entry name" value="Diguanylate_Cyclase"/>
</dbReference>
<evidence type="ECO:0000256" key="4">
    <source>
        <dbReference type="ARBA" id="ARBA00034247"/>
    </source>
</evidence>
<dbReference type="InterPro" id="IPR000160">
    <property type="entry name" value="GGDEF_dom"/>
</dbReference>
<dbReference type="GO" id="GO:1902201">
    <property type="term" value="P:negative regulation of bacterial-type flagellum-dependent cell motility"/>
    <property type="evidence" value="ECO:0007669"/>
    <property type="project" value="TreeGrafter"/>
</dbReference>